<comment type="similarity">
    <text evidence="4 5">Belongs to the SAC3 family.</text>
</comment>
<evidence type="ECO:0000256" key="3">
    <source>
        <dbReference type="ARBA" id="ARBA00023242"/>
    </source>
</evidence>
<dbReference type="InterPro" id="IPR005062">
    <property type="entry name" value="SAC3/GANP/THP3_conserved"/>
</dbReference>
<protein>
    <recommendedName>
        <fullName evidence="5">Nuclear mRNA export factor</fullName>
    </recommendedName>
</protein>
<dbReference type="InterPro" id="IPR017173">
    <property type="entry name" value="Sac3"/>
</dbReference>
<feature type="compositionally biased region" description="Polar residues" evidence="6">
    <location>
        <begin position="52"/>
        <end position="65"/>
    </location>
</feature>
<evidence type="ECO:0000313" key="10">
    <source>
        <dbReference type="Proteomes" id="UP000694255"/>
    </source>
</evidence>
<dbReference type="PANTHER" id="PTHR12436:SF3">
    <property type="entry name" value="GERMINAL-CENTER ASSOCIATED NUCLEAR PROTEIN"/>
    <property type="match status" value="1"/>
</dbReference>
<feature type="compositionally biased region" description="Low complexity" evidence="6">
    <location>
        <begin position="25"/>
        <end position="37"/>
    </location>
</feature>
<evidence type="ECO:0000256" key="4">
    <source>
        <dbReference type="ARBA" id="ARBA00038443"/>
    </source>
</evidence>
<dbReference type="GeneID" id="73467831"/>
<dbReference type="FunFam" id="1.25.40.990:FF:000008">
    <property type="entry name" value="Nuclear mRNA export protein SAC3"/>
    <property type="match status" value="1"/>
</dbReference>
<dbReference type="PANTHER" id="PTHR12436">
    <property type="entry name" value="80 KDA MCM3-ASSOCIATED PROTEIN"/>
    <property type="match status" value="1"/>
</dbReference>
<evidence type="ECO:0000256" key="1">
    <source>
        <dbReference type="ARBA" id="ARBA00004259"/>
    </source>
</evidence>
<organism evidence="9 10">
    <name type="scientific">[Candida] subhashii</name>
    <dbReference type="NCBI Taxonomy" id="561895"/>
    <lineage>
        <taxon>Eukaryota</taxon>
        <taxon>Fungi</taxon>
        <taxon>Dikarya</taxon>
        <taxon>Ascomycota</taxon>
        <taxon>Saccharomycotina</taxon>
        <taxon>Pichiomycetes</taxon>
        <taxon>Debaryomycetaceae</taxon>
        <taxon>Spathaspora</taxon>
    </lineage>
</organism>
<feature type="domain" description="SAC3 helical" evidence="8">
    <location>
        <begin position="839"/>
        <end position="914"/>
    </location>
</feature>
<evidence type="ECO:0000259" key="7">
    <source>
        <dbReference type="Pfam" id="PF03399"/>
    </source>
</evidence>
<dbReference type="PIRSF" id="PIRSF037320">
    <property type="entry name" value="mRNA_export_factor_Sac3"/>
    <property type="match status" value="1"/>
</dbReference>
<dbReference type="GO" id="GO:0070390">
    <property type="term" value="C:transcription export complex 2"/>
    <property type="evidence" value="ECO:0007669"/>
    <property type="project" value="TreeGrafter"/>
</dbReference>
<dbReference type="InterPro" id="IPR024293">
    <property type="entry name" value="SAC3_helical"/>
</dbReference>
<dbReference type="GO" id="GO:0005737">
    <property type="term" value="C:cytoplasm"/>
    <property type="evidence" value="ECO:0007669"/>
    <property type="project" value="TreeGrafter"/>
</dbReference>
<dbReference type="RefSeq" id="XP_049265574.1">
    <property type="nucleotide sequence ID" value="XM_049404640.1"/>
</dbReference>
<keyword evidence="3 5" id="KW-0539">Nucleus</keyword>
<keyword evidence="10" id="KW-1185">Reference proteome</keyword>
<dbReference type="GO" id="GO:0005635">
    <property type="term" value="C:nuclear envelope"/>
    <property type="evidence" value="ECO:0007669"/>
    <property type="project" value="UniProtKB-SubCell"/>
</dbReference>
<accession>A0A8J5USP3</accession>
<feature type="compositionally biased region" description="Polar residues" evidence="6">
    <location>
        <begin position="1"/>
        <end position="24"/>
    </location>
</feature>
<comment type="caution">
    <text evidence="9">The sequence shown here is derived from an EMBL/GenBank/DDBJ whole genome shotgun (WGS) entry which is preliminary data.</text>
</comment>
<evidence type="ECO:0000259" key="8">
    <source>
        <dbReference type="Pfam" id="PF12209"/>
    </source>
</evidence>
<dbReference type="OrthoDB" id="264795at2759"/>
<dbReference type="EMBL" id="JAGSYN010000050">
    <property type="protein sequence ID" value="KAG7665342.1"/>
    <property type="molecule type" value="Genomic_DNA"/>
</dbReference>
<feature type="region of interest" description="Disordered" evidence="6">
    <location>
        <begin position="1214"/>
        <end position="1234"/>
    </location>
</feature>
<feature type="compositionally biased region" description="Polar residues" evidence="6">
    <location>
        <begin position="75"/>
        <end position="88"/>
    </location>
</feature>
<sequence length="1394" mass="157283">MSAFASSAFNVPNGMANNNRKQQFNSSNINNNNINENTYSNPRRSGTRKTFNKPNGLATSNSNGKPEQRSKNVSKRFNTNNDDSSASSFVDPLDRPTKVIPRKNPGKLQSYTQEQIDLIGPLFPSPEQFGFQNTGKVIKPRPIPKYLLPQARLLYTPPFQQNQWDKENQEKMAQMEAANAGRDYQGLYEQFQKLRDIERKKMEELGLVDAENIAKDLNDAITFQGSCLDMCPVFERVRRQLENNVKALEKDPVTNKISKERAIKAFSRPAAGQPPPLPSEVRPPHILKYTLDFLVENILGQLPEAHSFIWDRTRSIRQDFTYQNSFGPEAIDCNERIVRIHLLSLHIMAGSEIEYSQQQELEQFNKALQTLMEIYQDVRNNGGKCPNEAEFRAYHLLSHLRDPELEREIQNLPNVIFQDPKVQLALKLRSIISQNNIVERGFINTVGALNLFVEFFRIVYSEETPFLMACLLETHFNEIRFYALKSMARSYHTKGRPYAAESLAEILGFDSIEKLIKFVKYYEIDIINEHGVLYVDLFNKEKLESVYKLNSYNEKPKLSPPYSTQLDVKIQGQTLKSFVNSGLPNISLNLRDQPKIITQEMIEKTIKQPIRAFVQPTKPPTATGIFNQQQNIKPQPVFSSLTSAGQGIKPNTISFGTSMPTSKPSLQPTQIKFGTKPVETPTFGFQPPAATTIANNIPQQTNKAMFATPPTTTSATFPTGGSSFGKPAQISSVPKFGSQQANIPKIDFSFSKPPEAVAAPPKPTLEIKSTIPSFAPPPVGIKPSEVAKPIIPSFAPPPQPTKLVFKPKENVTVVPTIKVQAPTPVPKYLSDSPYFNQAIKETFSEILQDTINTELRIVLSKTIRNHSIQTERSRIIQALSGELYDAFLSEVIYETTMTAKAVAFDELRLKKKVIGQLKNCASKLIKKRKQKKQTLDELSSVSFSNKLKRRHSINNNSSNESNISNISISKRRHVDAETSFMAIEERQQQIQQLWAPIDLKHFLSICATHDLKKNNDDEVIDLKFLLVVENWNSVYSKWLNSKLQLKPNLKEMIYENHINNMKINLNLTSLPSKDYLNKDFFSDAAFVLFECGLTMMKEENGGGEGSQSIEKKLTRDKGILKKIVSLADKYGYYKVHVLILFWDISESGISSEQVSELLDLKSYITCTNLKNLILCDMTLKDGNTGSVISRAFDKISRDFDGELTPRGLKKMAKSSQLITTKATEESTPVESGTENTTVLEQYESKLLSKAKKLRKYEYLNKHMNAVSQPRRQHNPHHQANTSFNNNNTSAIISAHNKSLLPYLATRNRTMNHTNNSTFLNFNNTTTTMNNNTIGNETSILRGFGQGMIAESTPSGSPTNRSRVVDRVGKPSLTTSLSQLRELTAGVKKKYPNKK</sequence>
<name>A0A8J5USP3_9ASCO</name>
<dbReference type="Pfam" id="PF03399">
    <property type="entry name" value="SAC3_GANP"/>
    <property type="match status" value="1"/>
</dbReference>
<feature type="region of interest" description="Disordered" evidence="6">
    <location>
        <begin position="1"/>
        <end position="105"/>
    </location>
</feature>
<comment type="subcellular location">
    <subcellularLocation>
        <location evidence="1 5">Nucleus envelope</location>
    </subcellularLocation>
</comment>
<dbReference type="GO" id="GO:0006406">
    <property type="term" value="P:mRNA export from nucleus"/>
    <property type="evidence" value="ECO:0007669"/>
    <property type="project" value="TreeGrafter"/>
</dbReference>
<evidence type="ECO:0000313" key="9">
    <source>
        <dbReference type="EMBL" id="KAG7665342.1"/>
    </source>
</evidence>
<evidence type="ECO:0000256" key="6">
    <source>
        <dbReference type="SAM" id="MobiDB-lite"/>
    </source>
</evidence>
<reference evidence="9 10" key="1">
    <citation type="journal article" date="2021" name="DNA Res.">
        <title>Genome analysis of Candida subhashii reveals its hybrid nature and dual mitochondrial genome conformations.</title>
        <authorList>
            <person name="Mixao V."/>
            <person name="Hegedusova E."/>
            <person name="Saus E."/>
            <person name="Pryszcz L.P."/>
            <person name="Cillingova A."/>
            <person name="Nosek J."/>
            <person name="Gabaldon T."/>
        </authorList>
    </citation>
    <scope>NUCLEOTIDE SEQUENCE [LARGE SCALE GENOMIC DNA]</scope>
    <source>
        <strain evidence="9 10">CBS 10753</strain>
    </source>
</reference>
<evidence type="ECO:0000256" key="5">
    <source>
        <dbReference type="PIRNR" id="PIRNR037320"/>
    </source>
</evidence>
<dbReference type="InterPro" id="IPR045107">
    <property type="entry name" value="SAC3/GANP/THP3"/>
</dbReference>
<proteinExistence type="inferred from homology"/>
<gene>
    <name evidence="9" type="ORF">J8A68_001030</name>
</gene>
<keyword evidence="2" id="KW-0597">Phosphoprotein</keyword>
<feature type="domain" description="SAC3/GANP/THP3 conserved" evidence="7">
    <location>
        <begin position="230"/>
        <end position="526"/>
    </location>
</feature>
<dbReference type="Pfam" id="PF12209">
    <property type="entry name" value="SAC3"/>
    <property type="match status" value="1"/>
</dbReference>
<evidence type="ECO:0000256" key="2">
    <source>
        <dbReference type="ARBA" id="ARBA00022553"/>
    </source>
</evidence>
<dbReference type="Proteomes" id="UP000694255">
    <property type="component" value="Unassembled WGS sequence"/>
</dbReference>